<evidence type="ECO:0000313" key="1">
    <source>
        <dbReference type="EMBL" id="TNN84351.1"/>
    </source>
</evidence>
<sequence length="240" mass="25801">MIMVKKHTDQTWGHGRRVTAYTEVADDPGQKKAQRKLPLYVSQSLYATGDIEHPSPDYFSAGVRVMSGFKGHCSACFAVQGVLTSGRQSCLSFCGDEISRFMVHCCMLSLATPESQIPFAFGIGLTMDEPPGAKGHILGDPGRDGDSVSQPKKLPAVELDKGFLQLAHGTSALKDEKRPSNKGQKCLQQFEHRLQRQVCAVVASLSGSPIIHGQSFLQALVLWLGLGTPAAEGLAGSFSL</sequence>
<name>A0A4Z2J345_9TELE</name>
<gene>
    <name evidence="1" type="ORF">EYF80_005344</name>
</gene>
<accession>A0A4Z2J345</accession>
<dbReference type="Proteomes" id="UP000314294">
    <property type="component" value="Unassembled WGS sequence"/>
</dbReference>
<comment type="caution">
    <text evidence="1">The sequence shown here is derived from an EMBL/GenBank/DDBJ whole genome shotgun (WGS) entry which is preliminary data.</text>
</comment>
<dbReference type="EMBL" id="SRLO01000027">
    <property type="protein sequence ID" value="TNN84351.1"/>
    <property type="molecule type" value="Genomic_DNA"/>
</dbReference>
<proteinExistence type="predicted"/>
<dbReference type="AlphaFoldDB" id="A0A4Z2J345"/>
<keyword evidence="2" id="KW-1185">Reference proteome</keyword>
<reference evidence="1 2" key="1">
    <citation type="submission" date="2019-03" db="EMBL/GenBank/DDBJ databases">
        <title>First draft genome of Liparis tanakae, snailfish: a comprehensive survey of snailfish specific genes.</title>
        <authorList>
            <person name="Kim W."/>
            <person name="Song I."/>
            <person name="Jeong J.-H."/>
            <person name="Kim D."/>
            <person name="Kim S."/>
            <person name="Ryu S."/>
            <person name="Song J.Y."/>
            <person name="Lee S.K."/>
        </authorList>
    </citation>
    <scope>NUCLEOTIDE SEQUENCE [LARGE SCALE GENOMIC DNA]</scope>
    <source>
        <tissue evidence="1">Muscle</tissue>
    </source>
</reference>
<evidence type="ECO:0000313" key="2">
    <source>
        <dbReference type="Proteomes" id="UP000314294"/>
    </source>
</evidence>
<protein>
    <submittedName>
        <fullName evidence="1">Uncharacterized protein</fullName>
    </submittedName>
</protein>
<organism evidence="1 2">
    <name type="scientific">Liparis tanakae</name>
    <name type="common">Tanaka's snailfish</name>
    <dbReference type="NCBI Taxonomy" id="230148"/>
    <lineage>
        <taxon>Eukaryota</taxon>
        <taxon>Metazoa</taxon>
        <taxon>Chordata</taxon>
        <taxon>Craniata</taxon>
        <taxon>Vertebrata</taxon>
        <taxon>Euteleostomi</taxon>
        <taxon>Actinopterygii</taxon>
        <taxon>Neopterygii</taxon>
        <taxon>Teleostei</taxon>
        <taxon>Neoteleostei</taxon>
        <taxon>Acanthomorphata</taxon>
        <taxon>Eupercaria</taxon>
        <taxon>Perciformes</taxon>
        <taxon>Cottioidei</taxon>
        <taxon>Cottales</taxon>
        <taxon>Liparidae</taxon>
        <taxon>Liparis</taxon>
    </lineage>
</organism>